<dbReference type="InterPro" id="IPR001404">
    <property type="entry name" value="Hsp90_fam"/>
</dbReference>
<dbReference type="FunFam" id="3.40.50.11260:FF:000001">
    <property type="entry name" value="Heat shock protein 90 alpha"/>
    <property type="match status" value="1"/>
</dbReference>
<dbReference type="Gene3D" id="3.40.50.11260">
    <property type="match status" value="1"/>
</dbReference>
<evidence type="ECO:0000256" key="5">
    <source>
        <dbReference type="ARBA" id="ARBA00022840"/>
    </source>
</evidence>
<evidence type="ECO:0000256" key="6">
    <source>
        <dbReference type="ARBA" id="ARBA00023016"/>
    </source>
</evidence>
<keyword evidence="7" id="KW-0143">Chaperone</keyword>
<evidence type="ECO:0000256" key="3">
    <source>
        <dbReference type="ARBA" id="ARBA00022490"/>
    </source>
</evidence>
<dbReference type="SUPFAM" id="SSF54211">
    <property type="entry name" value="Ribosomal protein S5 domain 2-like"/>
    <property type="match status" value="1"/>
</dbReference>
<sequence length="264" mass="30717">MFEGRKKRNNIKLYVRRVFIMDNCEELIPEYLSFVRGVVDSEDLPLNISREMLQQSNVLKMIRKNLVKKCIELFEEIVEDKENYKKFYEQFSKNIKLGIHEDSVNRKKLAELLRYQSTASGDEMTSLKEYVSRMKPEQKDIYYITGETKQAVANSPFTEKLTQRGFEVLYMIDPIDEYSVTHLREYDGKKLVCVTKDGLQLPENEEEEEVRGIEGDLMSLCVNTCPGKFLARVSKKCLYLNRLTSSPCCVVTSEVGLVRIWKGS</sequence>
<dbReference type="GO" id="GO:0005524">
    <property type="term" value="F:ATP binding"/>
    <property type="evidence" value="ECO:0007669"/>
    <property type="project" value="UniProtKB-KW"/>
</dbReference>
<name>Q86E38_SCHJA</name>
<keyword evidence="4" id="KW-0547">Nucleotide-binding</keyword>
<dbReference type="Gene3D" id="3.30.230.80">
    <property type="match status" value="1"/>
</dbReference>
<evidence type="ECO:0000313" key="8">
    <source>
        <dbReference type="EMBL" id="AAP06419.1"/>
    </source>
</evidence>
<dbReference type="EMBL" id="AY223382">
    <property type="protein sequence ID" value="AAP06419.1"/>
    <property type="molecule type" value="mRNA"/>
</dbReference>
<protein>
    <submittedName>
        <fullName evidence="8">Clone ZZZ255 mRNA sequence</fullName>
    </submittedName>
</protein>
<reference evidence="8" key="1">
    <citation type="journal article" date="2003" name="Nat. Genet.">
        <title>Evolutionary and biomedical implications of a Schistosoma japonicum complementary DNA resource.</title>
        <authorList>
            <person name="Hu W."/>
            <person name="Yan Q."/>
            <person name="Shen D.K."/>
            <person name="Liu F."/>
            <person name="Zhu Z.D."/>
            <person name="Song H.D."/>
            <person name="Xu X.R."/>
            <person name="Wang Z.J."/>
            <person name="Rong Y.P."/>
            <person name="Zeng L.C."/>
            <person name="Wu J."/>
            <person name="Zhang X."/>
            <person name="Wang J.J."/>
            <person name="Xu X.N."/>
            <person name="Wang S.Y."/>
            <person name="Fu G."/>
            <person name="Zhang X.L."/>
            <person name="Wang Z.Q."/>
            <person name="Brindley P.J."/>
            <person name="McManus D.P."/>
            <person name="Xue C.L."/>
            <person name="Feng Z."/>
            <person name="Chen Z."/>
            <person name="Han Z.G."/>
        </authorList>
    </citation>
    <scope>NUCLEOTIDE SEQUENCE</scope>
</reference>
<keyword evidence="6" id="KW-0346">Stress response</keyword>
<proteinExistence type="evidence at transcript level"/>
<evidence type="ECO:0000256" key="4">
    <source>
        <dbReference type="ARBA" id="ARBA00022741"/>
    </source>
</evidence>
<evidence type="ECO:0000256" key="1">
    <source>
        <dbReference type="ARBA" id="ARBA00004496"/>
    </source>
</evidence>
<evidence type="ECO:0000256" key="7">
    <source>
        <dbReference type="ARBA" id="ARBA00023186"/>
    </source>
</evidence>
<dbReference type="GO" id="GO:0005737">
    <property type="term" value="C:cytoplasm"/>
    <property type="evidence" value="ECO:0007669"/>
    <property type="project" value="UniProtKB-SubCell"/>
</dbReference>
<keyword evidence="3" id="KW-0963">Cytoplasm</keyword>
<accession>Q86E38</accession>
<organism evidence="8">
    <name type="scientific">Schistosoma japonicum</name>
    <name type="common">Blood fluke</name>
    <dbReference type="NCBI Taxonomy" id="6182"/>
    <lineage>
        <taxon>Eukaryota</taxon>
        <taxon>Metazoa</taxon>
        <taxon>Spiralia</taxon>
        <taxon>Lophotrochozoa</taxon>
        <taxon>Platyhelminthes</taxon>
        <taxon>Trematoda</taxon>
        <taxon>Digenea</taxon>
        <taxon>Strigeidida</taxon>
        <taxon>Schistosomatoidea</taxon>
        <taxon>Schistosomatidae</taxon>
        <taxon>Schistosoma</taxon>
    </lineage>
</organism>
<dbReference type="GO" id="GO:0140662">
    <property type="term" value="F:ATP-dependent protein folding chaperone"/>
    <property type="evidence" value="ECO:0007669"/>
    <property type="project" value="InterPro"/>
</dbReference>
<keyword evidence="5" id="KW-0067">ATP-binding</keyword>
<evidence type="ECO:0000256" key="2">
    <source>
        <dbReference type="ARBA" id="ARBA00008239"/>
    </source>
</evidence>
<dbReference type="GO" id="GO:0051082">
    <property type="term" value="F:unfolded protein binding"/>
    <property type="evidence" value="ECO:0007669"/>
    <property type="project" value="InterPro"/>
</dbReference>
<dbReference type="AlphaFoldDB" id="Q86E38"/>
<dbReference type="GO" id="GO:0016887">
    <property type="term" value="F:ATP hydrolysis activity"/>
    <property type="evidence" value="ECO:0007669"/>
    <property type="project" value="InterPro"/>
</dbReference>
<comment type="subcellular location">
    <subcellularLocation>
        <location evidence="1">Cytoplasm</location>
    </subcellularLocation>
</comment>
<dbReference type="Pfam" id="PF00183">
    <property type="entry name" value="HSP90"/>
    <property type="match status" value="1"/>
</dbReference>
<dbReference type="InterPro" id="IPR020568">
    <property type="entry name" value="Ribosomal_Su5_D2-typ_SF"/>
</dbReference>
<comment type="similarity">
    <text evidence="2">Belongs to the heat shock protein 90 family.</text>
</comment>
<dbReference type="PANTHER" id="PTHR11528">
    <property type="entry name" value="HEAT SHOCK PROTEIN 90 FAMILY MEMBER"/>
    <property type="match status" value="1"/>
</dbReference>